<feature type="chain" id="PRO_5045572213" evidence="2">
    <location>
        <begin position="33"/>
        <end position="260"/>
    </location>
</feature>
<evidence type="ECO:0000313" key="4">
    <source>
        <dbReference type="Proteomes" id="UP001281656"/>
    </source>
</evidence>
<evidence type="ECO:0000256" key="1">
    <source>
        <dbReference type="SAM" id="MobiDB-lite"/>
    </source>
</evidence>
<dbReference type="Proteomes" id="UP001281656">
    <property type="component" value="Unassembled WGS sequence"/>
</dbReference>
<feature type="compositionally biased region" description="Basic and acidic residues" evidence="1">
    <location>
        <begin position="59"/>
        <end position="71"/>
    </location>
</feature>
<accession>A0ABU4JPS9</accession>
<comment type="caution">
    <text evidence="3">The sequence shown here is derived from an EMBL/GenBank/DDBJ whole genome shotgun (WGS) entry which is preliminary data.</text>
</comment>
<keyword evidence="4" id="KW-1185">Reference proteome</keyword>
<evidence type="ECO:0000256" key="2">
    <source>
        <dbReference type="SAM" id="SignalP"/>
    </source>
</evidence>
<protein>
    <submittedName>
        <fullName evidence="3">DUF4652 domain-containing protein</fullName>
    </submittedName>
</protein>
<gene>
    <name evidence="3" type="ORF">P8V03_03015</name>
</gene>
<evidence type="ECO:0000313" key="3">
    <source>
        <dbReference type="EMBL" id="MDW8800122.1"/>
    </source>
</evidence>
<reference evidence="3 4" key="1">
    <citation type="submission" date="2023-04" db="EMBL/GenBank/DDBJ databases">
        <title>Clostridium tannerae sp. nov., isolated from the fecal material of an alpaca.</title>
        <authorList>
            <person name="Miller S."/>
            <person name="Hendry M."/>
            <person name="King J."/>
            <person name="Sankaranarayanan K."/>
            <person name="Lawson P.A."/>
        </authorList>
    </citation>
    <scope>NUCLEOTIDE SEQUENCE [LARGE SCALE GENOMIC DNA]</scope>
    <source>
        <strain evidence="3 4">A1-XYC3</strain>
    </source>
</reference>
<organism evidence="3 4">
    <name type="scientific">Clostridium tanneri</name>
    <dbReference type="NCBI Taxonomy" id="3037988"/>
    <lineage>
        <taxon>Bacteria</taxon>
        <taxon>Bacillati</taxon>
        <taxon>Bacillota</taxon>
        <taxon>Clostridia</taxon>
        <taxon>Eubacteriales</taxon>
        <taxon>Clostridiaceae</taxon>
        <taxon>Clostridium</taxon>
    </lineage>
</organism>
<feature type="signal peptide" evidence="2">
    <location>
        <begin position="1"/>
        <end position="32"/>
    </location>
</feature>
<keyword evidence="2" id="KW-0732">Signal</keyword>
<name>A0ABU4JPS9_9CLOT</name>
<dbReference type="PROSITE" id="PS51257">
    <property type="entry name" value="PROKAR_LIPOPROTEIN"/>
    <property type="match status" value="1"/>
</dbReference>
<dbReference type="InterPro" id="IPR028102">
    <property type="entry name" value="DUF4652"/>
</dbReference>
<proteinExistence type="predicted"/>
<sequence length="260" mass="29076">MSILKNKKRIYTLCSMSIVLLLALTACSNSQNKNTSDNNQTTTQNQSPKDNDNQNNTSAKEDKKEDKKEAKFVSTQSVNIPKFSKGLLSKSEEPRFGTPWKKSNNKSYSACIEGKGPEAIEEGVGKLFVKDKEGNTYSFEILNNDKISPRYIEWADDENLFVVIGDAHGTVSKGGNLYLINVVTGKTSLVLETSSDKQQVMEIKKLESNLSLKVNVYDDDSYNKSHVENWSISSFDVSLNKQMEVKDSTGKTIYIINKTN</sequence>
<feature type="compositionally biased region" description="Low complexity" evidence="1">
    <location>
        <begin position="30"/>
        <end position="47"/>
    </location>
</feature>
<dbReference type="EMBL" id="JARUJP010000002">
    <property type="protein sequence ID" value="MDW8800122.1"/>
    <property type="molecule type" value="Genomic_DNA"/>
</dbReference>
<dbReference type="Pfam" id="PF15525">
    <property type="entry name" value="DUF4652"/>
    <property type="match status" value="1"/>
</dbReference>
<dbReference type="Gene3D" id="2.40.128.660">
    <property type="entry name" value="Uncharacterised protein PF15525, DUF4652"/>
    <property type="match status" value="1"/>
</dbReference>
<feature type="region of interest" description="Disordered" evidence="1">
    <location>
        <begin position="30"/>
        <end position="74"/>
    </location>
</feature>
<dbReference type="RefSeq" id="WP_318796738.1">
    <property type="nucleotide sequence ID" value="NZ_JARUJP010000002.1"/>
</dbReference>